<keyword evidence="2 12" id="KW-0639">Primosome</keyword>
<keyword evidence="6 12" id="KW-0479">Metal-binding</keyword>
<feature type="zinc finger region" description="CHC2-type" evidence="12">
    <location>
        <begin position="36"/>
        <end position="60"/>
    </location>
</feature>
<evidence type="ECO:0000256" key="3">
    <source>
        <dbReference type="ARBA" id="ARBA00022679"/>
    </source>
</evidence>
<dbReference type="PIRSF" id="PIRSF002811">
    <property type="entry name" value="DnaG"/>
    <property type="match status" value="1"/>
</dbReference>
<comment type="similarity">
    <text evidence="12 13">Belongs to the DnaG primase family.</text>
</comment>
<dbReference type="Gene3D" id="3.40.1360.10">
    <property type="match status" value="1"/>
</dbReference>
<dbReference type="RefSeq" id="WP_009165513.1">
    <property type="nucleotide sequence ID" value="NZ_ADFP01000097.1"/>
</dbReference>
<keyword evidence="4 12" id="KW-0548">Nucleotidyltransferase</keyword>
<keyword evidence="16" id="KW-1185">Reference proteome</keyword>
<keyword evidence="11 12" id="KW-0804">Transcription</keyword>
<evidence type="ECO:0000256" key="7">
    <source>
        <dbReference type="ARBA" id="ARBA00022771"/>
    </source>
</evidence>
<feature type="domain" description="Toprim" evidence="14">
    <location>
        <begin position="247"/>
        <end position="328"/>
    </location>
</feature>
<comment type="caution">
    <text evidence="15">The sequence shown here is derived from an EMBL/GenBank/DDBJ whole genome shotgun (WGS) entry which is preliminary data.</text>
</comment>
<dbReference type="Gene3D" id="3.90.980.10">
    <property type="entry name" value="DNA primase, catalytic core, N-terminal domain"/>
    <property type="match status" value="1"/>
</dbReference>
<evidence type="ECO:0000256" key="5">
    <source>
        <dbReference type="ARBA" id="ARBA00022705"/>
    </source>
</evidence>
<dbReference type="InterPro" id="IPR030846">
    <property type="entry name" value="DnaG_bac"/>
</dbReference>
<evidence type="ECO:0000256" key="1">
    <source>
        <dbReference type="ARBA" id="ARBA00022478"/>
    </source>
</evidence>
<dbReference type="SUPFAM" id="SSF57783">
    <property type="entry name" value="Zinc beta-ribbon"/>
    <property type="match status" value="1"/>
</dbReference>
<comment type="subunit">
    <text evidence="12">Monomer. Interacts with DnaB.</text>
</comment>
<accession>A0ABM9ZT39</accession>
<dbReference type="SMART" id="SM00400">
    <property type="entry name" value="ZnF_CHCC"/>
    <property type="match status" value="1"/>
</dbReference>
<reference evidence="15 16" key="1">
    <citation type="submission" date="2009-12" db="EMBL/GenBank/DDBJ databases">
        <authorList>
            <person name="Shrivastava S."/>
            <person name="Madupu R."/>
            <person name="Durkin A.S."/>
            <person name="Torralba M."/>
            <person name="Methe B."/>
            <person name="Sutton G.G."/>
            <person name="Strausberg R.L."/>
            <person name="Nelson K.E."/>
        </authorList>
    </citation>
    <scope>NUCLEOTIDE SEQUENCE [LARGE SCALE GENOMIC DNA]</scope>
    <source>
        <strain evidence="15 16">W5455</strain>
    </source>
</reference>
<sequence length="580" mass="64346">MADEIVAKIKDAVDIVELVGDSVRLVKKGRNYSGLCPFHDEKTPSFIVSPDRGTWHCFGCGKGGDVFSFVMEKEGLSFPEALEYLGRRAGIEIPRRKNRGQTTDLYSVMEMAVDFYRAELKGAAGAVGKGYLSRRSMSVQDADAFELGWSPSAWRALNDALRREGVTQEQLLKCGLVIQGEKGCYDRFRGRVIFPIRNVSGRAIALGGRIVDGEGAKYLNSPEGPLYNKKENLYLLDKAKNAIREKGRSILVEGYMDAIRLHMHGHRETVASLGTSLTEEQALLLKRFSDKCYICYDSDTAGQNATLRGMYILQRAGLQVFVVLFPGGKDPDEMLQSEGGEQLFNEAVENARPLVLHHIGLFKAAAEKDGQAKAAEELLEGMAQLTAVELAPYMQEIAHAVGLPDYQLASELNRLRRGRRLSPRAEESLAGDVQPLELETADSETPPNCDPAETGLLYLLWISRELRMSASVAEVVRMFQDPRLKDIAGALLTGEQPESLEHRWLEMGDHFPMSALSGGASFCDTLSGTDMEKWQKLSADQGRRVKQARYIQLKAMMFRGEASPEDLTEYSALAAELKRY</sequence>
<comment type="domain">
    <text evidence="12">Contains an N-terminal zinc-binding domain, a central core domain that contains the primase activity, and a C-terminal DnaB-binding domain.</text>
</comment>
<evidence type="ECO:0000259" key="14">
    <source>
        <dbReference type="PROSITE" id="PS50880"/>
    </source>
</evidence>
<dbReference type="Proteomes" id="UP000006462">
    <property type="component" value="Unassembled WGS sequence"/>
</dbReference>
<evidence type="ECO:0000256" key="4">
    <source>
        <dbReference type="ARBA" id="ARBA00022695"/>
    </source>
</evidence>
<keyword evidence="7 12" id="KW-0863">Zinc-finger</keyword>
<evidence type="ECO:0000313" key="15">
    <source>
        <dbReference type="EMBL" id="EFB90075.1"/>
    </source>
</evidence>
<evidence type="ECO:0000256" key="11">
    <source>
        <dbReference type="ARBA" id="ARBA00023163"/>
    </source>
</evidence>
<dbReference type="PROSITE" id="PS50880">
    <property type="entry name" value="TOPRIM"/>
    <property type="match status" value="1"/>
</dbReference>
<dbReference type="HAMAP" id="MF_00974">
    <property type="entry name" value="DNA_primase_DnaG"/>
    <property type="match status" value="1"/>
</dbReference>
<dbReference type="Pfam" id="PF01807">
    <property type="entry name" value="Zn_ribbon_DnaG"/>
    <property type="match status" value="1"/>
</dbReference>
<dbReference type="EC" id="2.7.7.101" evidence="12"/>
<evidence type="ECO:0000256" key="6">
    <source>
        <dbReference type="ARBA" id="ARBA00022723"/>
    </source>
</evidence>
<protein>
    <recommendedName>
        <fullName evidence="12 13">DNA primase</fullName>
        <ecNumber evidence="12">2.7.7.101</ecNumber>
    </recommendedName>
</protein>
<dbReference type="SUPFAM" id="SSF56731">
    <property type="entry name" value="DNA primase core"/>
    <property type="match status" value="1"/>
</dbReference>
<dbReference type="InterPro" id="IPR006295">
    <property type="entry name" value="DNA_primase_DnaG"/>
</dbReference>
<dbReference type="PANTHER" id="PTHR30313">
    <property type="entry name" value="DNA PRIMASE"/>
    <property type="match status" value="1"/>
</dbReference>
<proteinExistence type="inferred from homology"/>
<dbReference type="NCBIfam" id="TIGR01391">
    <property type="entry name" value="dnaG"/>
    <property type="match status" value="1"/>
</dbReference>
<evidence type="ECO:0000256" key="10">
    <source>
        <dbReference type="ARBA" id="ARBA00023125"/>
    </source>
</evidence>
<keyword evidence="8 12" id="KW-0862">Zinc</keyword>
<dbReference type="InterPro" id="IPR002694">
    <property type="entry name" value="Znf_CHC2"/>
</dbReference>
<evidence type="ECO:0000256" key="13">
    <source>
        <dbReference type="PIRNR" id="PIRNR002811"/>
    </source>
</evidence>
<evidence type="ECO:0000256" key="8">
    <source>
        <dbReference type="ARBA" id="ARBA00022833"/>
    </source>
</evidence>
<dbReference type="CDD" id="cd03364">
    <property type="entry name" value="TOPRIM_DnaG_primases"/>
    <property type="match status" value="1"/>
</dbReference>
<gene>
    <name evidence="12 15" type="primary">dnaG</name>
    <name evidence="15" type="ORF">HMPREF7215_0968</name>
</gene>
<name>A0ABM9ZT39_9BACT</name>
<dbReference type="InterPro" id="IPR034151">
    <property type="entry name" value="TOPRIM_DnaG_bac"/>
</dbReference>
<comment type="cofactor">
    <cofactor evidence="12 13">
        <name>Zn(2+)</name>
        <dbReference type="ChEBI" id="CHEBI:29105"/>
    </cofactor>
    <text evidence="12 13">Binds 1 zinc ion per monomer.</text>
</comment>
<dbReference type="GO" id="GO:0016779">
    <property type="term" value="F:nucleotidyltransferase activity"/>
    <property type="evidence" value="ECO:0007669"/>
    <property type="project" value="UniProtKB-KW"/>
</dbReference>
<evidence type="ECO:0000256" key="9">
    <source>
        <dbReference type="ARBA" id="ARBA00022842"/>
    </source>
</evidence>
<dbReference type="InterPro" id="IPR013264">
    <property type="entry name" value="DNAG_N"/>
</dbReference>
<dbReference type="InterPro" id="IPR006171">
    <property type="entry name" value="TOPRIM_dom"/>
</dbReference>
<dbReference type="Pfam" id="PF13155">
    <property type="entry name" value="Toprim_2"/>
    <property type="match status" value="1"/>
</dbReference>
<dbReference type="Gene3D" id="3.90.580.10">
    <property type="entry name" value="Zinc finger, CHC2-type domain"/>
    <property type="match status" value="1"/>
</dbReference>
<dbReference type="Pfam" id="PF08275">
    <property type="entry name" value="DNAG_N"/>
    <property type="match status" value="1"/>
</dbReference>
<keyword evidence="9" id="KW-0460">Magnesium</keyword>
<evidence type="ECO:0000256" key="2">
    <source>
        <dbReference type="ARBA" id="ARBA00022515"/>
    </source>
</evidence>
<dbReference type="InterPro" id="IPR050219">
    <property type="entry name" value="DnaG_primase"/>
</dbReference>
<dbReference type="InterPro" id="IPR037068">
    <property type="entry name" value="DNA_primase_core_N_sf"/>
</dbReference>
<dbReference type="SMART" id="SM00493">
    <property type="entry name" value="TOPRIM"/>
    <property type="match status" value="1"/>
</dbReference>
<evidence type="ECO:0000313" key="16">
    <source>
        <dbReference type="Proteomes" id="UP000006462"/>
    </source>
</evidence>
<dbReference type="EMBL" id="ADFP01000097">
    <property type="protein sequence ID" value="EFB90075.1"/>
    <property type="molecule type" value="Genomic_DNA"/>
</dbReference>
<comment type="function">
    <text evidence="12 13">RNA polymerase that catalyzes the synthesis of short RNA molecules used as primers for DNA polymerase during DNA replication.</text>
</comment>
<keyword evidence="5 12" id="KW-0235">DNA replication</keyword>
<evidence type="ECO:0000256" key="12">
    <source>
        <dbReference type="HAMAP-Rule" id="MF_00974"/>
    </source>
</evidence>
<keyword evidence="10 12" id="KW-0238">DNA-binding</keyword>
<dbReference type="InterPro" id="IPR036977">
    <property type="entry name" value="DNA_primase_Znf_CHC2"/>
</dbReference>
<keyword evidence="1 12" id="KW-0240">DNA-directed RNA polymerase</keyword>
<comment type="catalytic activity">
    <reaction evidence="12">
        <text>ssDNA + n NTP = ssDNA/pppN(pN)n-1 hybrid + (n-1) diphosphate.</text>
        <dbReference type="EC" id="2.7.7.101"/>
    </reaction>
</comment>
<dbReference type="PANTHER" id="PTHR30313:SF2">
    <property type="entry name" value="DNA PRIMASE"/>
    <property type="match status" value="1"/>
</dbReference>
<organism evidence="15 16">
    <name type="scientific">Pyramidobacter piscolens W5455</name>
    <dbReference type="NCBI Taxonomy" id="352165"/>
    <lineage>
        <taxon>Bacteria</taxon>
        <taxon>Thermotogati</taxon>
        <taxon>Synergistota</taxon>
        <taxon>Synergistia</taxon>
        <taxon>Synergistales</taxon>
        <taxon>Dethiosulfovibrionaceae</taxon>
        <taxon>Pyramidobacter</taxon>
    </lineage>
</organism>
<keyword evidence="3 12" id="KW-0808">Transferase</keyword>